<proteinExistence type="predicted"/>
<dbReference type="EMBL" id="PGOL01003054">
    <property type="protein sequence ID" value="PKI43343.1"/>
    <property type="molecule type" value="Genomic_DNA"/>
</dbReference>
<evidence type="ECO:0000313" key="4">
    <source>
        <dbReference type="Proteomes" id="UP000233551"/>
    </source>
</evidence>
<reference evidence="3 4" key="1">
    <citation type="submission" date="2017-11" db="EMBL/GenBank/DDBJ databases">
        <title>De-novo sequencing of pomegranate (Punica granatum L.) genome.</title>
        <authorList>
            <person name="Akparov Z."/>
            <person name="Amiraslanov A."/>
            <person name="Hajiyeva S."/>
            <person name="Abbasov M."/>
            <person name="Kaur K."/>
            <person name="Hamwieh A."/>
            <person name="Solovyev V."/>
            <person name="Salamov A."/>
            <person name="Braich B."/>
            <person name="Kosarev P."/>
            <person name="Mahmoud A."/>
            <person name="Hajiyev E."/>
            <person name="Babayeva S."/>
            <person name="Izzatullayeva V."/>
            <person name="Mammadov A."/>
            <person name="Mammadov A."/>
            <person name="Sharifova S."/>
            <person name="Ojaghi J."/>
            <person name="Eynullazada K."/>
            <person name="Bayramov B."/>
            <person name="Abdulazimova A."/>
            <person name="Shahmuradov I."/>
        </authorList>
    </citation>
    <scope>NUCLEOTIDE SEQUENCE [LARGE SCALE GENOMIC DNA]</scope>
    <source>
        <strain evidence="4">cv. AG2017</strain>
        <tissue evidence="3">Leaf</tissue>
    </source>
</reference>
<organism evidence="3 4">
    <name type="scientific">Punica granatum</name>
    <name type="common">Pomegranate</name>
    <dbReference type="NCBI Taxonomy" id="22663"/>
    <lineage>
        <taxon>Eukaryota</taxon>
        <taxon>Viridiplantae</taxon>
        <taxon>Streptophyta</taxon>
        <taxon>Embryophyta</taxon>
        <taxon>Tracheophyta</taxon>
        <taxon>Spermatophyta</taxon>
        <taxon>Magnoliopsida</taxon>
        <taxon>eudicotyledons</taxon>
        <taxon>Gunneridae</taxon>
        <taxon>Pentapetalae</taxon>
        <taxon>rosids</taxon>
        <taxon>malvids</taxon>
        <taxon>Myrtales</taxon>
        <taxon>Lythraceae</taxon>
        <taxon>Punica</taxon>
    </lineage>
</organism>
<comment type="caution">
    <text evidence="3">The sequence shown here is derived from an EMBL/GenBank/DDBJ whole genome shotgun (WGS) entry which is preliminary data.</text>
</comment>
<accession>A0A2I0IHV1</accession>
<dbReference type="InterPro" id="IPR018289">
    <property type="entry name" value="MULE_transposase_dom"/>
</dbReference>
<dbReference type="STRING" id="22663.A0A2I0IHV1"/>
<evidence type="ECO:0000256" key="1">
    <source>
        <dbReference type="SAM" id="MobiDB-lite"/>
    </source>
</evidence>
<feature type="domain" description="MULE transposase" evidence="2">
    <location>
        <begin position="140"/>
        <end position="190"/>
    </location>
</feature>
<sequence>MDKQVHYIERLEVDTRGEADEDFFEHDVYHLEEEGIVNGSDDENAEDVERLIKFNKDATFGQMKIYRALHIAREIVEGSEKEQCAKLHDYCAELRRSNLGSTCALEVQSVNLSQPPHFEKLYICLDACKKGFLAGCKLLIGLDGCHLKGYYGGQLLTTVTQDGNRSFYVIAYAVVEQETKETWSWCLNKAIFRHREWDISGIPCKQAVACMMMNDSDPEKFVHSYYSKETLQRIYEPFVRPIIGEDHWEKQSLDPVLPPNYSRAGGRPKMKRTKGNDIPQDPSKMKKRRKECAGIVGASSSNVPKLRKRAEKVAETDDPLGSNAQMHMRKRARTTSMSIATEIQLSGPQSSLSQKKCRKKCI</sequence>
<protein>
    <recommendedName>
        <fullName evidence="2">MULE transposase domain-containing protein</fullName>
    </recommendedName>
</protein>
<name>A0A2I0IHV1_PUNGR</name>
<dbReference type="AlphaFoldDB" id="A0A2I0IHV1"/>
<evidence type="ECO:0000259" key="2">
    <source>
        <dbReference type="Pfam" id="PF10551"/>
    </source>
</evidence>
<gene>
    <name evidence="3" type="ORF">CRG98_036265</name>
</gene>
<dbReference type="Proteomes" id="UP000233551">
    <property type="component" value="Unassembled WGS sequence"/>
</dbReference>
<dbReference type="PANTHER" id="PTHR31973:SF199">
    <property type="entry name" value="SWIM-TYPE DOMAIN-CONTAINING PROTEIN"/>
    <property type="match status" value="1"/>
</dbReference>
<dbReference type="PANTHER" id="PTHR31973">
    <property type="entry name" value="POLYPROTEIN, PUTATIVE-RELATED"/>
    <property type="match status" value="1"/>
</dbReference>
<feature type="region of interest" description="Disordered" evidence="1">
    <location>
        <begin position="254"/>
        <end position="289"/>
    </location>
</feature>
<feature type="compositionally biased region" description="Polar residues" evidence="1">
    <location>
        <begin position="343"/>
        <end position="354"/>
    </location>
</feature>
<evidence type="ECO:0000313" key="3">
    <source>
        <dbReference type="EMBL" id="PKI43343.1"/>
    </source>
</evidence>
<dbReference type="Pfam" id="PF10551">
    <property type="entry name" value="MULE"/>
    <property type="match status" value="1"/>
</dbReference>
<keyword evidence="4" id="KW-1185">Reference proteome</keyword>
<feature type="region of interest" description="Disordered" evidence="1">
    <location>
        <begin position="343"/>
        <end position="362"/>
    </location>
</feature>